<dbReference type="EMBL" id="JBHSKM010000002">
    <property type="protein sequence ID" value="MFC5213179.1"/>
    <property type="molecule type" value="Genomic_DNA"/>
</dbReference>
<gene>
    <name evidence="2" type="ORF">ACFPQ9_04950</name>
</gene>
<evidence type="ECO:0008006" key="4">
    <source>
        <dbReference type="Google" id="ProtNLM"/>
    </source>
</evidence>
<evidence type="ECO:0000313" key="3">
    <source>
        <dbReference type="Proteomes" id="UP001596263"/>
    </source>
</evidence>
<dbReference type="RefSeq" id="WP_380847064.1">
    <property type="nucleotide sequence ID" value="NZ_JBHSKM010000002.1"/>
</dbReference>
<name>A0ABW0CC90_STRCD</name>
<proteinExistence type="predicted"/>
<feature type="compositionally biased region" description="Gly residues" evidence="1">
    <location>
        <begin position="9"/>
        <end position="18"/>
    </location>
</feature>
<keyword evidence="3" id="KW-1185">Reference proteome</keyword>
<evidence type="ECO:0000256" key="1">
    <source>
        <dbReference type="SAM" id="MobiDB-lite"/>
    </source>
</evidence>
<organism evidence="2 3">
    <name type="scientific">Streptomyces coerulescens</name>
    <dbReference type="NCBI Taxonomy" id="29304"/>
    <lineage>
        <taxon>Bacteria</taxon>
        <taxon>Bacillati</taxon>
        <taxon>Actinomycetota</taxon>
        <taxon>Actinomycetes</taxon>
        <taxon>Kitasatosporales</taxon>
        <taxon>Streptomycetaceae</taxon>
        <taxon>Streptomyces</taxon>
    </lineage>
</organism>
<evidence type="ECO:0000313" key="2">
    <source>
        <dbReference type="EMBL" id="MFC5213179.1"/>
    </source>
</evidence>
<comment type="caution">
    <text evidence="2">The sequence shown here is derived from an EMBL/GenBank/DDBJ whole genome shotgun (WGS) entry which is preliminary data.</text>
</comment>
<accession>A0ABW0CC90</accession>
<protein>
    <recommendedName>
        <fullName evidence="4">Lipoprotein</fullName>
    </recommendedName>
</protein>
<dbReference type="Proteomes" id="UP001596263">
    <property type="component" value="Unassembled WGS sequence"/>
</dbReference>
<sequence length="169" mass="17327">MQSQRGSKRGSGGSGGGSRNARRAAAAGILVLLFTVTATACGGGDDEGASAQSSPSNVAATVAGVVAPAKVEVIADLTGCKVKIRTDADELREGVCHTKRGDYLITTFPEEKFKLTWLDSASVYGGKYLVGTRWVVSAKPKLLEQLRPQLGGKIQELQGVGPAPGPGGS</sequence>
<feature type="region of interest" description="Disordered" evidence="1">
    <location>
        <begin position="1"/>
        <end position="20"/>
    </location>
</feature>
<reference evidence="3" key="1">
    <citation type="journal article" date="2019" name="Int. J. Syst. Evol. Microbiol.">
        <title>The Global Catalogue of Microorganisms (GCM) 10K type strain sequencing project: providing services to taxonomists for standard genome sequencing and annotation.</title>
        <authorList>
            <consortium name="The Broad Institute Genomics Platform"/>
            <consortium name="The Broad Institute Genome Sequencing Center for Infectious Disease"/>
            <person name="Wu L."/>
            <person name="Ma J."/>
        </authorList>
    </citation>
    <scope>NUCLEOTIDE SEQUENCE [LARGE SCALE GENOMIC DNA]</scope>
    <source>
        <strain evidence="3">KCTC 42586</strain>
    </source>
</reference>